<comment type="function">
    <text evidence="6">Catalyzes the ATP-dependent conversion of 5-aminoimidazole ribonucleotide (AIR) and HCO(3)- to N5-carboxyaminoimidazole ribonucleotide (N5-CAIR).</text>
</comment>
<comment type="subunit">
    <text evidence="5 6">Homodimer.</text>
</comment>
<dbReference type="InterPro" id="IPR054350">
    <property type="entry name" value="PurT/PurK_preATP-grasp"/>
</dbReference>
<dbReference type="GO" id="GO:0034028">
    <property type="term" value="F:5-(carboxyamino)imidazole ribonucleotide synthase activity"/>
    <property type="evidence" value="ECO:0007669"/>
    <property type="project" value="UniProtKB-UniRule"/>
</dbReference>
<dbReference type="FunFam" id="3.30.1490.20:FF:000015">
    <property type="entry name" value="N5-carboxyaminoimidazole ribonucleotide synthase"/>
    <property type="match status" value="1"/>
</dbReference>
<sequence>MTTVGILGGGQLARMLALSGAPLGLRFLVMDNTEDACAGQFVPQLVADYRDQAALAEFATRVDVATFDFENVPAESAQWLAERVPVFPSPRALAVAQDRLAEKTLFRELGIPVPAFAAVDSRAGLDAAIAAVGTPCILKTRRLGYDGKGQFRLKTAGDAETAWAALGAQARAHGLILEAFVPFQRELSVVAVRGRDGEFRAWPLTENWHDHGILSASLAPASADPALQAAALEQARKVAEALDYVGVFALELFLCDGTLLANEMAPRVHNSGHWTIEGAETSQFQNHLRAVLGLPLGATRPLGSSCMLNWIGELPDASAVLAEPCGHWHDYGKSPRQGRKVGHATFRADGAGELAGALDRAAAALGRQAQVAPVLARLRGA</sequence>
<evidence type="ECO:0000259" key="7">
    <source>
        <dbReference type="PROSITE" id="PS50975"/>
    </source>
</evidence>
<feature type="binding site" evidence="5">
    <location>
        <begin position="262"/>
        <end position="263"/>
    </location>
    <ligand>
        <name>ATP</name>
        <dbReference type="ChEBI" id="CHEBI:30616"/>
    </ligand>
</feature>
<evidence type="ECO:0000256" key="6">
    <source>
        <dbReference type="RuleBase" id="RU361200"/>
    </source>
</evidence>
<dbReference type="GO" id="GO:0046872">
    <property type="term" value="F:metal ion binding"/>
    <property type="evidence" value="ECO:0007669"/>
    <property type="project" value="InterPro"/>
</dbReference>
<dbReference type="Gene3D" id="3.30.1490.20">
    <property type="entry name" value="ATP-grasp fold, A domain"/>
    <property type="match status" value="1"/>
</dbReference>
<dbReference type="Pfam" id="PF17769">
    <property type="entry name" value="PurK_C"/>
    <property type="match status" value="1"/>
</dbReference>
<dbReference type="UniPathway" id="UPA00074">
    <property type="reaction ID" value="UER00942"/>
</dbReference>
<dbReference type="NCBIfam" id="NF004676">
    <property type="entry name" value="PRK06019.1-2"/>
    <property type="match status" value="1"/>
</dbReference>
<evidence type="ECO:0000313" key="8">
    <source>
        <dbReference type="EMBL" id="MBB5015177.1"/>
    </source>
</evidence>
<dbReference type="Proteomes" id="UP000519004">
    <property type="component" value="Unassembled WGS sequence"/>
</dbReference>
<dbReference type="SUPFAM" id="SSF52440">
    <property type="entry name" value="PreATP-grasp domain"/>
    <property type="match status" value="1"/>
</dbReference>
<feature type="binding site" evidence="5">
    <location>
        <position position="209"/>
    </location>
    <ligand>
        <name>ATP</name>
        <dbReference type="ChEBI" id="CHEBI:30616"/>
    </ligand>
</feature>
<name>A0A7W7XZ88_9GAMM</name>
<protein>
    <recommendedName>
        <fullName evidence="5 6">N5-carboxyaminoimidazole ribonucleotide synthase</fullName>
        <shortName evidence="5 6">N5-CAIR synthase</shortName>
        <ecNumber evidence="5 6">6.3.4.18</ecNumber>
    </recommendedName>
    <alternativeName>
        <fullName evidence="5 6">5-(carboxyamino)imidazole ribonucleotide synthetase</fullName>
    </alternativeName>
</protein>
<keyword evidence="3 5" id="KW-0658">Purine biosynthesis</keyword>
<dbReference type="Pfam" id="PF22660">
    <property type="entry name" value="RS_preATP-grasp-like"/>
    <property type="match status" value="1"/>
</dbReference>
<comment type="pathway">
    <text evidence="5 6">Purine metabolism; IMP biosynthesis via de novo pathway; 5-amino-1-(5-phospho-D-ribosyl)imidazole-4-carboxylate from 5-amino-1-(5-phospho-D-ribosyl)imidazole (N5-CAIR route): step 1/2.</text>
</comment>
<evidence type="ECO:0000256" key="1">
    <source>
        <dbReference type="ARBA" id="ARBA00022598"/>
    </source>
</evidence>
<dbReference type="InterPro" id="IPR011054">
    <property type="entry name" value="Rudment_hybrid_motif"/>
</dbReference>
<evidence type="ECO:0000313" key="9">
    <source>
        <dbReference type="Proteomes" id="UP000519004"/>
    </source>
</evidence>
<dbReference type="InterPro" id="IPR011761">
    <property type="entry name" value="ATP-grasp"/>
</dbReference>
<accession>A0A7W7XZ88</accession>
<dbReference type="FunFam" id="3.30.470.20:FF:000029">
    <property type="entry name" value="N5-carboxyaminoimidazole ribonucleotide synthase"/>
    <property type="match status" value="1"/>
</dbReference>
<dbReference type="GO" id="GO:0006189">
    <property type="term" value="P:'de novo' IMP biosynthetic process"/>
    <property type="evidence" value="ECO:0007669"/>
    <property type="project" value="UniProtKB-UniRule"/>
</dbReference>
<dbReference type="NCBIfam" id="NF004679">
    <property type="entry name" value="PRK06019.1-5"/>
    <property type="match status" value="1"/>
</dbReference>
<organism evidence="8 9">
    <name type="scientific">Rehaibacterium terrae</name>
    <dbReference type="NCBI Taxonomy" id="1341696"/>
    <lineage>
        <taxon>Bacteria</taxon>
        <taxon>Pseudomonadati</taxon>
        <taxon>Pseudomonadota</taxon>
        <taxon>Gammaproteobacteria</taxon>
        <taxon>Lysobacterales</taxon>
        <taxon>Lysobacteraceae</taxon>
        <taxon>Rehaibacterium</taxon>
    </lineage>
</organism>
<reference evidence="8 9" key="1">
    <citation type="submission" date="2020-08" db="EMBL/GenBank/DDBJ databases">
        <title>Genomic Encyclopedia of Type Strains, Phase IV (KMG-IV): sequencing the most valuable type-strain genomes for metagenomic binning, comparative biology and taxonomic classification.</title>
        <authorList>
            <person name="Goeker M."/>
        </authorList>
    </citation>
    <scope>NUCLEOTIDE SEQUENCE [LARGE SCALE GENOMIC DNA]</scope>
    <source>
        <strain evidence="8 9">DSM 25897</strain>
    </source>
</reference>
<keyword evidence="9" id="KW-1185">Reference proteome</keyword>
<dbReference type="PANTHER" id="PTHR11609:SF5">
    <property type="entry name" value="PHOSPHORIBOSYLAMINOIMIDAZOLE CARBOXYLASE"/>
    <property type="match status" value="1"/>
</dbReference>
<dbReference type="Gene3D" id="3.30.470.20">
    <property type="entry name" value="ATP-grasp fold, B domain"/>
    <property type="match status" value="1"/>
</dbReference>
<dbReference type="FunFam" id="3.40.50.20:FF:000016">
    <property type="entry name" value="N5-carboxyaminoimidazole ribonucleotide synthase"/>
    <property type="match status" value="1"/>
</dbReference>
<dbReference type="GO" id="GO:0004638">
    <property type="term" value="F:phosphoribosylaminoimidazole carboxylase activity"/>
    <property type="evidence" value="ECO:0007669"/>
    <property type="project" value="InterPro"/>
</dbReference>
<proteinExistence type="inferred from homology"/>
<comment type="caution">
    <text evidence="8">The sequence shown here is derived from an EMBL/GenBank/DDBJ whole genome shotgun (WGS) entry which is preliminary data.</text>
</comment>
<keyword evidence="4 5" id="KW-0067">ATP-binding</keyword>
<dbReference type="InterPro" id="IPR003135">
    <property type="entry name" value="ATP-grasp_carboxylate-amine"/>
</dbReference>
<dbReference type="InterPro" id="IPR013815">
    <property type="entry name" value="ATP_grasp_subdomain_1"/>
</dbReference>
<comment type="function">
    <text evidence="5">Catalyzes the ATP-dependent conversion of 5-aminoimidazole ribonucleotide (AIR) and HCO(3)(-) to N5-carboxyaminoimidazole ribonucleotide (N5-CAIR).</text>
</comment>
<feature type="binding site" evidence="5">
    <location>
        <position position="186"/>
    </location>
    <ligand>
        <name>ATP</name>
        <dbReference type="ChEBI" id="CHEBI:30616"/>
    </ligand>
</feature>
<feature type="domain" description="ATP-grasp" evidence="7">
    <location>
        <begin position="103"/>
        <end position="292"/>
    </location>
</feature>
<dbReference type="PROSITE" id="PS50975">
    <property type="entry name" value="ATP_GRASP"/>
    <property type="match status" value="1"/>
</dbReference>
<gene>
    <name evidence="5 6" type="primary">purK</name>
    <name evidence="8" type="ORF">HNQ58_001058</name>
</gene>
<dbReference type="InterPro" id="IPR016185">
    <property type="entry name" value="PreATP-grasp_dom_sf"/>
</dbReference>
<evidence type="ECO:0000256" key="2">
    <source>
        <dbReference type="ARBA" id="ARBA00022741"/>
    </source>
</evidence>
<keyword evidence="2 5" id="KW-0547">Nucleotide-binding</keyword>
<comment type="similarity">
    <text evidence="5 6">Belongs to the PurK/PurT family.</text>
</comment>
<dbReference type="GO" id="GO:0005829">
    <property type="term" value="C:cytosol"/>
    <property type="evidence" value="ECO:0007669"/>
    <property type="project" value="TreeGrafter"/>
</dbReference>
<keyword evidence="1 5" id="KW-0436">Ligase</keyword>
<feature type="binding site" evidence="5">
    <location>
        <begin position="144"/>
        <end position="150"/>
    </location>
    <ligand>
        <name>ATP</name>
        <dbReference type="ChEBI" id="CHEBI:30616"/>
    </ligand>
</feature>
<dbReference type="SUPFAM" id="SSF51246">
    <property type="entry name" value="Rudiment single hybrid motif"/>
    <property type="match status" value="1"/>
</dbReference>
<dbReference type="EC" id="6.3.4.18" evidence="5 6"/>
<dbReference type="NCBIfam" id="TIGR01161">
    <property type="entry name" value="purK"/>
    <property type="match status" value="1"/>
</dbReference>
<dbReference type="AlphaFoldDB" id="A0A7W7XZ88"/>
<dbReference type="GO" id="GO:0005524">
    <property type="term" value="F:ATP binding"/>
    <property type="evidence" value="ECO:0007669"/>
    <property type="project" value="UniProtKB-UniRule"/>
</dbReference>
<dbReference type="InterPro" id="IPR040686">
    <property type="entry name" value="PurK_C"/>
</dbReference>
<feature type="binding site" evidence="5">
    <location>
        <position position="99"/>
    </location>
    <ligand>
        <name>ATP</name>
        <dbReference type="ChEBI" id="CHEBI:30616"/>
    </ligand>
</feature>
<dbReference type="RefSeq" id="WP_183947744.1">
    <property type="nucleotide sequence ID" value="NZ_JACHHX010000005.1"/>
</dbReference>
<dbReference type="PANTHER" id="PTHR11609">
    <property type="entry name" value="PURINE BIOSYNTHESIS PROTEIN 6/7, PUR6/7"/>
    <property type="match status" value="1"/>
</dbReference>
<dbReference type="Pfam" id="PF02222">
    <property type="entry name" value="ATP-grasp"/>
    <property type="match status" value="1"/>
</dbReference>
<dbReference type="EMBL" id="JACHHX010000005">
    <property type="protein sequence ID" value="MBB5015177.1"/>
    <property type="molecule type" value="Genomic_DNA"/>
</dbReference>
<dbReference type="SUPFAM" id="SSF56059">
    <property type="entry name" value="Glutathione synthetase ATP-binding domain-like"/>
    <property type="match status" value="1"/>
</dbReference>
<dbReference type="Gene3D" id="3.40.50.20">
    <property type="match status" value="1"/>
</dbReference>
<evidence type="ECO:0000256" key="3">
    <source>
        <dbReference type="ARBA" id="ARBA00022755"/>
    </source>
</evidence>
<comment type="catalytic activity">
    <reaction evidence="5 6">
        <text>5-amino-1-(5-phospho-beta-D-ribosyl)imidazole + hydrogencarbonate + ATP = 5-carboxyamino-1-(5-phospho-D-ribosyl)imidazole + ADP + phosphate + 2 H(+)</text>
        <dbReference type="Rhea" id="RHEA:19317"/>
        <dbReference type="ChEBI" id="CHEBI:15378"/>
        <dbReference type="ChEBI" id="CHEBI:17544"/>
        <dbReference type="ChEBI" id="CHEBI:30616"/>
        <dbReference type="ChEBI" id="CHEBI:43474"/>
        <dbReference type="ChEBI" id="CHEBI:58730"/>
        <dbReference type="ChEBI" id="CHEBI:137981"/>
        <dbReference type="ChEBI" id="CHEBI:456216"/>
        <dbReference type="EC" id="6.3.4.18"/>
    </reaction>
</comment>
<feature type="binding site" evidence="5">
    <location>
        <begin position="178"/>
        <end position="181"/>
    </location>
    <ligand>
        <name>ATP</name>
        <dbReference type="ChEBI" id="CHEBI:30616"/>
    </ligand>
</feature>
<dbReference type="InterPro" id="IPR005875">
    <property type="entry name" value="PurK"/>
</dbReference>
<dbReference type="HAMAP" id="MF_01928">
    <property type="entry name" value="PurK"/>
    <property type="match status" value="1"/>
</dbReference>
<evidence type="ECO:0000256" key="5">
    <source>
        <dbReference type="HAMAP-Rule" id="MF_01928"/>
    </source>
</evidence>
<feature type="binding site" evidence="5">
    <location>
        <position position="139"/>
    </location>
    <ligand>
        <name>ATP</name>
        <dbReference type="ChEBI" id="CHEBI:30616"/>
    </ligand>
</feature>
<evidence type="ECO:0000256" key="4">
    <source>
        <dbReference type="ARBA" id="ARBA00022840"/>
    </source>
</evidence>